<dbReference type="PROSITE" id="PS51257">
    <property type="entry name" value="PROKAR_LIPOPROTEIN"/>
    <property type="match status" value="1"/>
</dbReference>
<keyword evidence="3" id="KW-1185">Reference proteome</keyword>
<dbReference type="Proteomes" id="UP000287447">
    <property type="component" value="Unassembled WGS sequence"/>
</dbReference>
<evidence type="ECO:0000313" key="2">
    <source>
        <dbReference type="EMBL" id="RVU38946.1"/>
    </source>
</evidence>
<protein>
    <submittedName>
        <fullName evidence="2">Uncharacterized protein</fullName>
    </submittedName>
</protein>
<keyword evidence="1" id="KW-0175">Coiled coil</keyword>
<dbReference type="EMBL" id="SADE01000001">
    <property type="protein sequence ID" value="RVU38946.1"/>
    <property type="molecule type" value="Genomic_DNA"/>
</dbReference>
<accession>A0A3S2VSR8</accession>
<gene>
    <name evidence="2" type="ORF">EOI86_06690</name>
</gene>
<sequence>MNHDGKRLNLVRNTLLISLALGLSGCGGVDGLFNGSSYRKKIYSLNTQKADLTLANQKAQKQNEALSNRNVALENEALRLGREVQVLRYGNADLAEQQRAFRSLLATLENNPCFDVTRGSNYSVSIQPIYNEECVQ</sequence>
<dbReference type="RefSeq" id="WP_127764318.1">
    <property type="nucleotide sequence ID" value="NZ_SADE01000001.1"/>
</dbReference>
<reference evidence="3" key="1">
    <citation type="submission" date="2019-01" db="EMBL/GenBank/DDBJ databases">
        <title>Gri0909 isolated from a small marine red alga.</title>
        <authorList>
            <person name="Kim J."/>
            <person name="Jeong S.E."/>
            <person name="Jeon C.O."/>
        </authorList>
    </citation>
    <scope>NUCLEOTIDE SEQUENCE [LARGE SCALE GENOMIC DNA]</scope>
    <source>
        <strain evidence="3">Gri0909</strain>
    </source>
</reference>
<organism evidence="2 3">
    <name type="scientific">Hwanghaeella grinnelliae</name>
    <dbReference type="NCBI Taxonomy" id="2500179"/>
    <lineage>
        <taxon>Bacteria</taxon>
        <taxon>Pseudomonadati</taxon>
        <taxon>Pseudomonadota</taxon>
        <taxon>Alphaproteobacteria</taxon>
        <taxon>Rhodospirillales</taxon>
        <taxon>Rhodospirillaceae</taxon>
        <taxon>Hwanghaeella</taxon>
    </lineage>
</organism>
<evidence type="ECO:0000256" key="1">
    <source>
        <dbReference type="SAM" id="Coils"/>
    </source>
</evidence>
<proteinExistence type="predicted"/>
<feature type="coiled-coil region" evidence="1">
    <location>
        <begin position="49"/>
        <end position="83"/>
    </location>
</feature>
<name>A0A3S2VSR8_9PROT</name>
<evidence type="ECO:0000313" key="3">
    <source>
        <dbReference type="Proteomes" id="UP000287447"/>
    </source>
</evidence>
<dbReference type="AlphaFoldDB" id="A0A3S2VSR8"/>
<comment type="caution">
    <text evidence="2">The sequence shown here is derived from an EMBL/GenBank/DDBJ whole genome shotgun (WGS) entry which is preliminary data.</text>
</comment>